<evidence type="ECO:0000256" key="1">
    <source>
        <dbReference type="ARBA" id="ARBA00004871"/>
    </source>
</evidence>
<proteinExistence type="inferred from homology"/>
<dbReference type="GO" id="GO:0009423">
    <property type="term" value="P:chorismate biosynthetic process"/>
    <property type="evidence" value="ECO:0007669"/>
    <property type="project" value="UniProtKB-UniRule"/>
</dbReference>
<dbReference type="Gene3D" id="3.40.50.720">
    <property type="entry name" value="NAD(P)-binding Rossmann-like Domain"/>
    <property type="match status" value="1"/>
</dbReference>
<dbReference type="EC" id="1.1.1.25" evidence="2 8"/>
<feature type="binding site" evidence="8">
    <location>
        <position position="236"/>
    </location>
    <ligand>
        <name>shikimate</name>
        <dbReference type="ChEBI" id="CHEBI:36208"/>
    </ligand>
</feature>
<keyword evidence="4 8" id="KW-0521">NADP</keyword>
<comment type="catalytic activity">
    <reaction evidence="7 8">
        <text>shikimate + NADP(+) = 3-dehydroshikimate + NADPH + H(+)</text>
        <dbReference type="Rhea" id="RHEA:17737"/>
        <dbReference type="ChEBI" id="CHEBI:15378"/>
        <dbReference type="ChEBI" id="CHEBI:16630"/>
        <dbReference type="ChEBI" id="CHEBI:36208"/>
        <dbReference type="ChEBI" id="CHEBI:57783"/>
        <dbReference type="ChEBI" id="CHEBI:58349"/>
        <dbReference type="EC" id="1.1.1.25"/>
    </reaction>
</comment>
<evidence type="ECO:0000256" key="3">
    <source>
        <dbReference type="ARBA" id="ARBA00022605"/>
    </source>
</evidence>
<dbReference type="InterPro" id="IPR036291">
    <property type="entry name" value="NAD(P)-bd_dom_sf"/>
</dbReference>
<feature type="domain" description="Shikimate dehydrogenase substrate binding N-terminal" evidence="10">
    <location>
        <begin position="23"/>
        <end position="105"/>
    </location>
</feature>
<feature type="binding site" evidence="8">
    <location>
        <position position="264"/>
    </location>
    <ligand>
        <name>shikimate</name>
        <dbReference type="ChEBI" id="CHEBI:36208"/>
    </ligand>
</feature>
<feature type="binding site" evidence="8">
    <location>
        <position position="94"/>
    </location>
    <ligand>
        <name>NADP(+)</name>
        <dbReference type="ChEBI" id="CHEBI:58349"/>
    </ligand>
</feature>
<feature type="active site" description="Proton acceptor" evidence="8">
    <location>
        <position position="82"/>
    </location>
</feature>
<feature type="binding site" evidence="8">
    <location>
        <begin position="144"/>
        <end position="148"/>
    </location>
    <ligand>
        <name>NADP(+)</name>
        <dbReference type="ChEBI" id="CHEBI:58349"/>
    </ligand>
</feature>
<evidence type="ECO:0000256" key="6">
    <source>
        <dbReference type="ARBA" id="ARBA00023141"/>
    </source>
</evidence>
<dbReference type="PANTHER" id="PTHR21089">
    <property type="entry name" value="SHIKIMATE DEHYDROGENASE"/>
    <property type="match status" value="1"/>
</dbReference>
<dbReference type="InterPro" id="IPR011342">
    <property type="entry name" value="Shikimate_DH"/>
</dbReference>
<dbReference type="Gene3D" id="3.40.50.10860">
    <property type="entry name" value="Leucine Dehydrogenase, chain A, domain 1"/>
    <property type="match status" value="1"/>
</dbReference>
<evidence type="ECO:0000256" key="4">
    <source>
        <dbReference type="ARBA" id="ARBA00022857"/>
    </source>
</evidence>
<dbReference type="GO" id="GO:0004764">
    <property type="term" value="F:shikimate 3-dehydrogenase (NADP+) activity"/>
    <property type="evidence" value="ECO:0007669"/>
    <property type="project" value="UniProtKB-UniRule"/>
</dbReference>
<dbReference type="AlphaFoldDB" id="A0A7C5M0K5"/>
<comment type="similarity">
    <text evidence="8">Belongs to the shikimate dehydrogenase family.</text>
</comment>
<sequence length="293" mass="31782">MSGQYMNKQHPKQTRPLAKVAGVAGWPVHHSLSPLIHNYWLQSLKISGAYTMFAVRPDEAVRAFQTLPKTTISGLNVTIPLKGKAFEAADEVSEDALKLGVCNCLYVKDGQLIGHNTDMEGFADPLLRRMNHRYLLNNSAVILGAGGAARAVLGALLSIGVPEITLLNRTDAKAEKLVHNINIPNLFYVPWADRHKAVMGAGLVVNASAAGMKGGGDLDIELDNLTTGAWVYDLVYTPEHTSLLVRAQARGLNTIGGLEMLVAQARPSFKLFFGQTPPPTPELMEKLRAQLAR</sequence>
<feature type="domain" description="SDH C-terminal" evidence="11">
    <location>
        <begin position="257"/>
        <end position="281"/>
    </location>
</feature>
<dbReference type="GO" id="GO:0008652">
    <property type="term" value="P:amino acid biosynthetic process"/>
    <property type="evidence" value="ECO:0007669"/>
    <property type="project" value="UniProtKB-KW"/>
</dbReference>
<evidence type="ECO:0000256" key="7">
    <source>
        <dbReference type="ARBA" id="ARBA00049442"/>
    </source>
</evidence>
<feature type="binding site" evidence="8">
    <location>
        <position position="78"/>
    </location>
    <ligand>
        <name>shikimate</name>
        <dbReference type="ChEBI" id="CHEBI:36208"/>
    </ligand>
</feature>
<accession>A0A7C5M0K5</accession>
<dbReference type="UniPathway" id="UPA00053">
    <property type="reaction ID" value="UER00087"/>
</dbReference>
<dbReference type="GO" id="GO:0005829">
    <property type="term" value="C:cytosol"/>
    <property type="evidence" value="ECO:0007669"/>
    <property type="project" value="TreeGrafter"/>
</dbReference>
<keyword evidence="3 8" id="KW-0028">Amino-acid biosynthesis</keyword>
<dbReference type="InterPro" id="IPR006151">
    <property type="entry name" value="Shikm_DH/Glu-tRNA_Rdtase"/>
</dbReference>
<comment type="subunit">
    <text evidence="8">Homodimer.</text>
</comment>
<dbReference type="InterPro" id="IPR041121">
    <property type="entry name" value="SDH_C"/>
</dbReference>
<feature type="binding site" evidence="8">
    <location>
        <position position="234"/>
    </location>
    <ligand>
        <name>NADP(+)</name>
        <dbReference type="ChEBI" id="CHEBI:58349"/>
    </ligand>
</feature>
<dbReference type="PANTHER" id="PTHR21089:SF1">
    <property type="entry name" value="BIFUNCTIONAL 3-DEHYDROQUINATE DEHYDRATASE_SHIKIMATE DEHYDROGENASE, CHLOROPLASTIC"/>
    <property type="match status" value="1"/>
</dbReference>
<dbReference type="SUPFAM" id="SSF51735">
    <property type="entry name" value="NAD(P)-binding Rossmann-fold domains"/>
    <property type="match status" value="1"/>
</dbReference>
<reference evidence="12" key="1">
    <citation type="journal article" date="2020" name="mSystems">
        <title>Genome- and Community-Level Interaction Insights into Carbon Utilization and Element Cycling Functions of Hydrothermarchaeota in Hydrothermal Sediment.</title>
        <authorList>
            <person name="Zhou Z."/>
            <person name="Liu Y."/>
            <person name="Xu W."/>
            <person name="Pan J."/>
            <person name="Luo Z.H."/>
            <person name="Li M."/>
        </authorList>
    </citation>
    <scope>NUCLEOTIDE SEQUENCE [LARGE SCALE GENOMIC DNA]</scope>
    <source>
        <strain evidence="12">HyVt-485</strain>
    </source>
</reference>
<evidence type="ECO:0000259" key="9">
    <source>
        <dbReference type="Pfam" id="PF01488"/>
    </source>
</evidence>
<dbReference type="Pfam" id="PF18317">
    <property type="entry name" value="SDH_C"/>
    <property type="match status" value="1"/>
</dbReference>
<dbReference type="EMBL" id="DRMJ01000382">
    <property type="protein sequence ID" value="HHL43412.1"/>
    <property type="molecule type" value="Genomic_DNA"/>
</dbReference>
<dbReference type="NCBIfam" id="TIGR00507">
    <property type="entry name" value="aroE"/>
    <property type="match status" value="1"/>
</dbReference>
<evidence type="ECO:0000259" key="11">
    <source>
        <dbReference type="Pfam" id="PF18317"/>
    </source>
</evidence>
<dbReference type="CDD" id="cd01065">
    <property type="entry name" value="NAD_bind_Shikimate_DH"/>
    <property type="match status" value="1"/>
</dbReference>
<dbReference type="InterPro" id="IPR022893">
    <property type="entry name" value="Shikimate_DH_fam"/>
</dbReference>
<comment type="function">
    <text evidence="8">Involved in the biosynthesis of the chorismate, which leads to the biosynthesis of aromatic amino acids. Catalyzes the reversible NADPH linked reduction of 3-dehydroshikimate (DHSA) to yield shikimate (SA).</text>
</comment>
<evidence type="ECO:0000259" key="10">
    <source>
        <dbReference type="Pfam" id="PF08501"/>
    </source>
</evidence>
<dbReference type="InterPro" id="IPR013708">
    <property type="entry name" value="Shikimate_DH-bd_N"/>
</dbReference>
<feature type="binding site" evidence="8">
    <location>
        <begin position="31"/>
        <end position="33"/>
    </location>
    <ligand>
        <name>shikimate</name>
        <dbReference type="ChEBI" id="CHEBI:36208"/>
    </ligand>
</feature>
<evidence type="ECO:0000256" key="5">
    <source>
        <dbReference type="ARBA" id="ARBA00023002"/>
    </source>
</evidence>
<comment type="pathway">
    <text evidence="1 8">Metabolic intermediate biosynthesis; chorismate biosynthesis; chorismate from D-erythrose 4-phosphate and phosphoenolpyruvate: step 4/7.</text>
</comment>
<gene>
    <name evidence="8 12" type="primary">aroE</name>
    <name evidence="12" type="ORF">ENJ42_07340</name>
</gene>
<dbReference type="GO" id="GO:0009073">
    <property type="term" value="P:aromatic amino acid family biosynthetic process"/>
    <property type="evidence" value="ECO:0007669"/>
    <property type="project" value="UniProtKB-KW"/>
</dbReference>
<evidence type="ECO:0000256" key="2">
    <source>
        <dbReference type="ARBA" id="ARBA00012962"/>
    </source>
</evidence>
<comment type="caution">
    <text evidence="12">The sequence shown here is derived from an EMBL/GenBank/DDBJ whole genome shotgun (WGS) entry which is preliminary data.</text>
</comment>
<dbReference type="Pfam" id="PF01488">
    <property type="entry name" value="Shikimate_DH"/>
    <property type="match status" value="1"/>
</dbReference>
<keyword evidence="6 8" id="KW-0057">Aromatic amino acid biosynthesis</keyword>
<dbReference type="Pfam" id="PF08501">
    <property type="entry name" value="Shikimate_dh_N"/>
    <property type="match status" value="1"/>
</dbReference>
<dbReference type="InterPro" id="IPR046346">
    <property type="entry name" value="Aminoacid_DH-like_N_sf"/>
</dbReference>
<evidence type="ECO:0000256" key="8">
    <source>
        <dbReference type="HAMAP-Rule" id="MF_00222"/>
    </source>
</evidence>
<keyword evidence="5 8" id="KW-0560">Oxidoreductase</keyword>
<feature type="binding site" evidence="8">
    <location>
        <position position="118"/>
    </location>
    <ligand>
        <name>shikimate</name>
        <dbReference type="ChEBI" id="CHEBI:36208"/>
    </ligand>
</feature>
<feature type="binding site" evidence="8">
    <location>
        <begin position="168"/>
        <end position="173"/>
    </location>
    <ligand>
        <name>NADP(+)</name>
        <dbReference type="ChEBI" id="CHEBI:58349"/>
    </ligand>
</feature>
<dbReference type="SUPFAM" id="SSF53223">
    <property type="entry name" value="Aminoacid dehydrogenase-like, N-terminal domain"/>
    <property type="match status" value="1"/>
</dbReference>
<protein>
    <recommendedName>
        <fullName evidence="2 8">Shikimate dehydrogenase (NADP(+))</fullName>
        <shortName evidence="8">SDH</shortName>
        <ecNumber evidence="2 8">1.1.1.25</ecNumber>
    </recommendedName>
</protein>
<name>A0A7C5M0K5_9PROT</name>
<dbReference type="GO" id="GO:0019632">
    <property type="term" value="P:shikimate metabolic process"/>
    <property type="evidence" value="ECO:0007669"/>
    <property type="project" value="InterPro"/>
</dbReference>
<dbReference type="Proteomes" id="UP000885830">
    <property type="component" value="Unassembled WGS sequence"/>
</dbReference>
<dbReference type="HAMAP" id="MF_00222">
    <property type="entry name" value="Shikimate_DH_AroE"/>
    <property type="match status" value="1"/>
</dbReference>
<feature type="binding site" evidence="8">
    <location>
        <position position="257"/>
    </location>
    <ligand>
        <name>NADP(+)</name>
        <dbReference type="ChEBI" id="CHEBI:58349"/>
    </ligand>
</feature>
<feature type="domain" description="Quinate/shikimate 5-dehydrogenase/glutamyl-tRNA reductase" evidence="9">
    <location>
        <begin position="135"/>
        <end position="210"/>
    </location>
</feature>
<organism evidence="12">
    <name type="scientific">Hellea balneolensis</name>
    <dbReference type="NCBI Taxonomy" id="287478"/>
    <lineage>
        <taxon>Bacteria</taxon>
        <taxon>Pseudomonadati</taxon>
        <taxon>Pseudomonadota</taxon>
        <taxon>Alphaproteobacteria</taxon>
        <taxon>Maricaulales</taxon>
        <taxon>Robiginitomaculaceae</taxon>
        <taxon>Hellea</taxon>
    </lineage>
</organism>
<dbReference type="GO" id="GO:0050661">
    <property type="term" value="F:NADP binding"/>
    <property type="evidence" value="ECO:0007669"/>
    <property type="project" value="InterPro"/>
</dbReference>
<feature type="binding site" evidence="8">
    <location>
        <position position="103"/>
    </location>
    <ligand>
        <name>shikimate</name>
        <dbReference type="ChEBI" id="CHEBI:36208"/>
    </ligand>
</feature>
<evidence type="ECO:0000313" key="12">
    <source>
        <dbReference type="EMBL" id="HHL43412.1"/>
    </source>
</evidence>